<dbReference type="PROSITE" id="PS51257">
    <property type="entry name" value="PROKAR_LIPOPROTEIN"/>
    <property type="match status" value="1"/>
</dbReference>
<evidence type="ECO:0000256" key="1">
    <source>
        <dbReference type="ARBA" id="ARBA00005984"/>
    </source>
</evidence>
<evidence type="ECO:0000256" key="4">
    <source>
        <dbReference type="ARBA" id="ARBA00022801"/>
    </source>
</evidence>
<comment type="cofactor">
    <cofactor evidence="8">
        <name>Mg(2+)</name>
        <dbReference type="ChEBI" id="CHEBI:18420"/>
    </cofactor>
    <text evidence="8">Binds 1 Mg(2+) ion.</text>
</comment>
<dbReference type="Pfam" id="PF00245">
    <property type="entry name" value="Alk_phosphatase"/>
    <property type="match status" value="1"/>
</dbReference>
<evidence type="ECO:0000256" key="10">
    <source>
        <dbReference type="SAM" id="SignalP"/>
    </source>
</evidence>
<dbReference type="AlphaFoldDB" id="A0A8J6M0S1"/>
<feature type="binding site" evidence="8">
    <location>
        <position position="143"/>
    </location>
    <ligand>
        <name>Mg(2+)</name>
        <dbReference type="ChEBI" id="CHEBI:18420"/>
    </ligand>
</feature>
<evidence type="ECO:0000256" key="9">
    <source>
        <dbReference type="RuleBase" id="RU003946"/>
    </source>
</evidence>
<keyword evidence="6 8" id="KW-0460">Magnesium</keyword>
<dbReference type="CDD" id="cd16012">
    <property type="entry name" value="ALP"/>
    <property type="match status" value="1"/>
</dbReference>
<feature type="binding site" evidence="8">
    <location>
        <position position="44"/>
    </location>
    <ligand>
        <name>Zn(2+)</name>
        <dbReference type="ChEBI" id="CHEBI:29105"/>
        <label>2</label>
    </ligand>
</feature>
<evidence type="ECO:0000256" key="7">
    <source>
        <dbReference type="PIRSR" id="PIRSR601952-1"/>
    </source>
</evidence>
<evidence type="ECO:0000256" key="6">
    <source>
        <dbReference type="ARBA" id="ARBA00022842"/>
    </source>
</evidence>
<keyword evidence="4" id="KW-0378">Hydrolase</keyword>
<keyword evidence="12" id="KW-1185">Reference proteome</keyword>
<feature type="binding site" evidence="8">
    <location>
        <position position="314"/>
    </location>
    <ligand>
        <name>Zn(2+)</name>
        <dbReference type="ChEBI" id="CHEBI:29105"/>
        <label>2</label>
    </ligand>
</feature>
<feature type="chain" id="PRO_5035241266" evidence="10">
    <location>
        <begin position="21"/>
        <end position="442"/>
    </location>
</feature>
<feature type="binding site" evidence="8">
    <location>
        <position position="44"/>
    </location>
    <ligand>
        <name>Mg(2+)</name>
        <dbReference type="ChEBI" id="CHEBI:18420"/>
    </ligand>
</feature>
<evidence type="ECO:0000313" key="12">
    <source>
        <dbReference type="Proteomes" id="UP000601768"/>
    </source>
</evidence>
<dbReference type="EMBL" id="JACNEP010000002">
    <property type="protein sequence ID" value="MBC3765128.1"/>
    <property type="molecule type" value="Genomic_DNA"/>
</dbReference>
<comment type="caution">
    <text evidence="11">The sequence shown here is derived from an EMBL/GenBank/DDBJ whole genome shotgun (WGS) entry which is preliminary data.</text>
</comment>
<dbReference type="PANTHER" id="PTHR11596:SF5">
    <property type="entry name" value="ALKALINE PHOSPHATASE"/>
    <property type="match status" value="1"/>
</dbReference>
<sequence length="442" mass="48036">MKFRSLTLALGVALLSSSCATTQQSSTQAKAQQTPKNIIFLIGDGMGVEHTTAYRDYADDLTTKPIDETVFDSMLVGMASTYPDDHTVVTDSAAAATALSAGIKSYNGAIGVDTHKEPLETVLEKAKQLGKHTAVVVTSQINHATPAAFIAHNEKRSNYDQIADNYLSNTYQGKPVIDLMMGGGTKYFIREDRNLVNEFKQLGYQYSDDIQNLDVLTRLPALGLYAPVGLPFAIDSGEHPRRLAPMATKALELLSKNNPNGFFVMMEGSQIDWCSHANDIACAMGEMDDFAATLKAVKAFAEKDGETLVVVTADHSTGGLSIGANGQYLWKREMIKQIHASIDTLAAEMTQNKDVKAVWNKHIDFALTDDEFNRINDAVNNNIKGLKPALRTVINQRTVTGWTSLGHSGGDVQVFAYGVGAEKFAGHIDNTDIANTIFSFLK</sequence>
<dbReference type="Proteomes" id="UP000601768">
    <property type="component" value="Unassembled WGS sequence"/>
</dbReference>
<protein>
    <submittedName>
        <fullName evidence="11">Alkaline phosphatase</fullName>
    </submittedName>
</protein>
<dbReference type="InterPro" id="IPR001952">
    <property type="entry name" value="Alkaline_phosphatase"/>
</dbReference>
<evidence type="ECO:0000256" key="3">
    <source>
        <dbReference type="ARBA" id="ARBA00022723"/>
    </source>
</evidence>
<dbReference type="PROSITE" id="PS00123">
    <property type="entry name" value="ALKALINE_PHOSPHATASE"/>
    <property type="match status" value="1"/>
</dbReference>
<feature type="binding site" evidence="8">
    <location>
        <position position="272"/>
    </location>
    <ligand>
        <name>Zn(2+)</name>
        <dbReference type="ChEBI" id="CHEBI:29105"/>
        <label>2</label>
    </ligand>
</feature>
<gene>
    <name evidence="11" type="ORF">H8B19_04530</name>
</gene>
<proteinExistence type="inferred from homology"/>
<dbReference type="PRINTS" id="PR00113">
    <property type="entry name" value="ALKPHPHTASE"/>
</dbReference>
<evidence type="ECO:0000256" key="2">
    <source>
        <dbReference type="ARBA" id="ARBA00022553"/>
    </source>
</evidence>
<keyword evidence="10" id="KW-0732">Signal</keyword>
<dbReference type="GO" id="GO:0004035">
    <property type="term" value="F:alkaline phosphatase activity"/>
    <property type="evidence" value="ECO:0007669"/>
    <property type="project" value="TreeGrafter"/>
</dbReference>
<name>A0A8J6M0S1_9ALTE</name>
<feature type="binding site" evidence="8">
    <location>
        <position position="407"/>
    </location>
    <ligand>
        <name>Zn(2+)</name>
        <dbReference type="ChEBI" id="CHEBI:29105"/>
        <label>2</label>
    </ligand>
</feature>
<accession>A0A8J6M0S1</accession>
<dbReference type="InterPro" id="IPR018299">
    <property type="entry name" value="Alkaline_phosphatase_AS"/>
</dbReference>
<dbReference type="RefSeq" id="WP_186505584.1">
    <property type="nucleotide sequence ID" value="NZ_JACNEP010000002.1"/>
</dbReference>
<evidence type="ECO:0000256" key="5">
    <source>
        <dbReference type="ARBA" id="ARBA00022833"/>
    </source>
</evidence>
<evidence type="ECO:0000256" key="8">
    <source>
        <dbReference type="PIRSR" id="PIRSR601952-2"/>
    </source>
</evidence>
<organism evidence="11 12">
    <name type="scientific">Neptunicella marina</name>
    <dbReference type="NCBI Taxonomy" id="2125989"/>
    <lineage>
        <taxon>Bacteria</taxon>
        <taxon>Pseudomonadati</taxon>
        <taxon>Pseudomonadota</taxon>
        <taxon>Gammaproteobacteria</taxon>
        <taxon>Alteromonadales</taxon>
        <taxon>Alteromonadaceae</taxon>
        <taxon>Neptunicella</taxon>
    </lineage>
</organism>
<feature type="signal peptide" evidence="10">
    <location>
        <begin position="1"/>
        <end position="20"/>
    </location>
</feature>
<dbReference type="Gene3D" id="1.10.60.40">
    <property type="match status" value="1"/>
</dbReference>
<keyword evidence="5 8" id="KW-0862">Zinc</keyword>
<keyword evidence="3 8" id="KW-0479">Metal-binding</keyword>
<dbReference type="Gene3D" id="3.40.720.10">
    <property type="entry name" value="Alkaline Phosphatase, subunit A"/>
    <property type="match status" value="1"/>
</dbReference>
<feature type="binding site" evidence="8">
    <location>
        <position position="276"/>
    </location>
    <ligand>
        <name>Zn(2+)</name>
        <dbReference type="ChEBI" id="CHEBI:29105"/>
        <label>2</label>
    </ligand>
</feature>
<feature type="active site" description="Phosphoserine intermediate" evidence="7">
    <location>
        <position position="92"/>
    </location>
</feature>
<dbReference type="GO" id="GO:0046872">
    <property type="term" value="F:metal ion binding"/>
    <property type="evidence" value="ECO:0007669"/>
    <property type="project" value="UniProtKB-KW"/>
</dbReference>
<dbReference type="SMART" id="SM00098">
    <property type="entry name" value="alkPPc"/>
    <property type="match status" value="1"/>
</dbReference>
<reference evidence="11" key="2">
    <citation type="submission" date="2020-08" db="EMBL/GenBank/DDBJ databases">
        <authorList>
            <person name="Lai Q."/>
        </authorList>
    </citation>
    <scope>NUCLEOTIDE SEQUENCE</scope>
    <source>
        <strain evidence="11">S27-2</strain>
    </source>
</reference>
<comment type="cofactor">
    <cofactor evidence="8">
        <name>Zn(2+)</name>
        <dbReference type="ChEBI" id="CHEBI:29105"/>
    </cofactor>
    <text evidence="8">Binds 2 Zn(2+) ions.</text>
</comment>
<feature type="binding site" evidence="8">
    <location>
        <position position="145"/>
    </location>
    <ligand>
        <name>Mg(2+)</name>
        <dbReference type="ChEBI" id="CHEBI:18420"/>
    </ligand>
</feature>
<comment type="similarity">
    <text evidence="1 9">Belongs to the alkaline phosphatase family.</text>
</comment>
<feature type="binding site" evidence="8">
    <location>
        <position position="315"/>
    </location>
    <ligand>
        <name>Zn(2+)</name>
        <dbReference type="ChEBI" id="CHEBI:29105"/>
        <label>2</label>
    </ligand>
</feature>
<dbReference type="PANTHER" id="PTHR11596">
    <property type="entry name" value="ALKALINE PHOSPHATASE"/>
    <property type="match status" value="1"/>
</dbReference>
<dbReference type="SUPFAM" id="SSF53649">
    <property type="entry name" value="Alkaline phosphatase-like"/>
    <property type="match status" value="1"/>
</dbReference>
<keyword evidence="2" id="KW-0597">Phosphoprotein</keyword>
<feature type="binding site" evidence="8">
    <location>
        <position position="267"/>
    </location>
    <ligand>
        <name>Mg(2+)</name>
        <dbReference type="ChEBI" id="CHEBI:18420"/>
    </ligand>
</feature>
<dbReference type="InterPro" id="IPR017850">
    <property type="entry name" value="Alkaline_phosphatase_core_sf"/>
</dbReference>
<reference evidence="11" key="1">
    <citation type="journal article" date="2018" name="Int. J. Syst. Evol. Microbiol.">
        <title>Neptunicella marina gen. nov., sp. nov., isolated from surface seawater.</title>
        <authorList>
            <person name="Liu X."/>
            <person name="Lai Q."/>
            <person name="Du Y."/>
            <person name="Zhang X."/>
            <person name="Liu Z."/>
            <person name="Sun F."/>
            <person name="Shao Z."/>
        </authorList>
    </citation>
    <scope>NUCLEOTIDE SEQUENCE</scope>
    <source>
        <strain evidence="11">S27-2</strain>
    </source>
</reference>
<evidence type="ECO:0000313" key="11">
    <source>
        <dbReference type="EMBL" id="MBC3765128.1"/>
    </source>
</evidence>